<name>A0A0F9IQ38_9ZZZZ</name>
<evidence type="ECO:0000313" key="1">
    <source>
        <dbReference type="EMBL" id="KKM56238.1"/>
    </source>
</evidence>
<dbReference type="EMBL" id="LAZR01011872">
    <property type="protein sequence ID" value="KKM56238.1"/>
    <property type="molecule type" value="Genomic_DNA"/>
</dbReference>
<gene>
    <name evidence="1" type="ORF">LCGC14_1551930</name>
</gene>
<reference evidence="1" key="1">
    <citation type="journal article" date="2015" name="Nature">
        <title>Complex archaea that bridge the gap between prokaryotes and eukaryotes.</title>
        <authorList>
            <person name="Spang A."/>
            <person name="Saw J.H."/>
            <person name="Jorgensen S.L."/>
            <person name="Zaremba-Niedzwiedzka K."/>
            <person name="Martijn J."/>
            <person name="Lind A.E."/>
            <person name="van Eijk R."/>
            <person name="Schleper C."/>
            <person name="Guy L."/>
            <person name="Ettema T.J."/>
        </authorList>
    </citation>
    <scope>NUCLEOTIDE SEQUENCE</scope>
</reference>
<comment type="caution">
    <text evidence="1">The sequence shown here is derived from an EMBL/GenBank/DDBJ whole genome shotgun (WGS) entry which is preliminary data.</text>
</comment>
<organism evidence="1">
    <name type="scientific">marine sediment metagenome</name>
    <dbReference type="NCBI Taxonomy" id="412755"/>
    <lineage>
        <taxon>unclassified sequences</taxon>
        <taxon>metagenomes</taxon>
        <taxon>ecological metagenomes</taxon>
    </lineage>
</organism>
<dbReference type="AlphaFoldDB" id="A0A0F9IQ38"/>
<proteinExistence type="predicted"/>
<sequence>MSKKKIPNCKLCDWNSTGSLSGEEYKECGAQGYKLSCDVYNKRQCRKLYSTRIINKVVKK</sequence>
<accession>A0A0F9IQ38</accession>
<protein>
    <submittedName>
        <fullName evidence="1">Uncharacterized protein</fullName>
    </submittedName>
</protein>